<reference evidence="1" key="1">
    <citation type="submission" date="2022-08" db="EMBL/GenBank/DDBJ databases">
        <title>Genome Sequence of Lecanicillium fungicola.</title>
        <authorList>
            <person name="Buettner E."/>
        </authorList>
    </citation>
    <scope>NUCLEOTIDE SEQUENCE</scope>
    <source>
        <strain evidence="1">Babe33</strain>
    </source>
</reference>
<evidence type="ECO:0000313" key="1">
    <source>
        <dbReference type="EMBL" id="KAJ2976988.1"/>
    </source>
</evidence>
<organism evidence="1 2">
    <name type="scientific">Zarea fungicola</name>
    <dbReference type="NCBI Taxonomy" id="93591"/>
    <lineage>
        <taxon>Eukaryota</taxon>
        <taxon>Fungi</taxon>
        <taxon>Dikarya</taxon>
        <taxon>Ascomycota</taxon>
        <taxon>Pezizomycotina</taxon>
        <taxon>Sordariomycetes</taxon>
        <taxon>Hypocreomycetidae</taxon>
        <taxon>Hypocreales</taxon>
        <taxon>Cordycipitaceae</taxon>
        <taxon>Zarea</taxon>
    </lineage>
</organism>
<dbReference type="Proteomes" id="UP001143910">
    <property type="component" value="Unassembled WGS sequence"/>
</dbReference>
<gene>
    <name evidence="1" type="ORF">NQ176_g4626</name>
</gene>
<evidence type="ECO:0000313" key="2">
    <source>
        <dbReference type="Proteomes" id="UP001143910"/>
    </source>
</evidence>
<proteinExistence type="predicted"/>
<sequence length="992" mass="111698">MDQLKEQTMDTMHPNPSRQLTDTEPESEDLDMISAEDITVAIFCALPFESVAVKYTLDKEFDCRPKTIGPRKYVYSFGLIGDHKVVIARPNQMGNVKAAQCAATVSQQFPNVRFALLIGIGAGIPSLSEGDLISSGSKGSRPDIRLGDVAVSIPSDGHPGVVEYDYGKYEADGKFLLKGSLNKPHPILIRNDCTGCLNSTDKRTAQHVVNSAEPVVHRGLILSGSGVVKNPEDRLRLRRGHANAICFEMEAAGIVDEIPCLVVRGISDFADTNKDDRWHYYAAAVAAAYGKAILLKIYGEELQETETMKEALKKLDVVDQKLIQLQTTGENTLTVMKEMKDSMTRHEIKLDMDKLPYARGAMFSSKDQERTTCHPRTRVDLLRQIKDWIQRPNSKSIFWLNGSAGTGKSTISWTIAKWLTSESCNRVVDLGASFFFKRGEADRSSASLFFPTIVRQLVFTIPGLDVLISGVIESDPFIFDKSLSEQFDKLLFQPLCKISSSLVGCPILVLVVDALDECETERDVKCILQLWSRLYQMATIRLRLLLTSRPELPIRVGFKNIPDIVYQNMSVDVYQDAIVCNPSRQTTIQHDIYIFLDEAFLAFRKGYKAPLSEAPLDDGWPGKEDLKALVDMAVPLFIVAATIHRFVTDEHYNPKDQLRKVLKFRGTGNLKQMEQTYLPVLEQLSATFRNSDNEKALCTECRMILGSIVALAEPLSRASLAIILQISLDTLELRLDPLHSVLRIPNDFEAPIQSLHLSFREFVLSSNPQHILQIPGPKAHNLLLTKCLQLLSGNKDLGSRGLRENMCDLKYPGQPRREIKLTEINRRLSPGFQYACRYWVHHAQQSNSELHDEGQEHVFLKKHFLHWLEAMSLINRLVDVIAYLDVLLSLVQSQNSIELRNFLDDARRFILAHRQIVDLAPLQLYSSALGFSPQHSIIRKIYGQCPKWLRELPITSTTWGPELQKLEGHTEGRPVTIPSNYGTQPPVKRCKH</sequence>
<comment type="caution">
    <text evidence="1">The sequence shown here is derived from an EMBL/GenBank/DDBJ whole genome shotgun (WGS) entry which is preliminary data.</text>
</comment>
<dbReference type="EMBL" id="JANJQO010000518">
    <property type="protein sequence ID" value="KAJ2976988.1"/>
    <property type="molecule type" value="Genomic_DNA"/>
</dbReference>
<protein>
    <submittedName>
        <fullName evidence="1">Uncharacterized protein</fullName>
    </submittedName>
</protein>
<accession>A0ACC1NDW0</accession>
<name>A0ACC1NDW0_9HYPO</name>
<keyword evidence="2" id="KW-1185">Reference proteome</keyword>